<keyword evidence="3" id="KW-1185">Reference proteome</keyword>
<feature type="region of interest" description="Disordered" evidence="1">
    <location>
        <begin position="1"/>
        <end position="70"/>
    </location>
</feature>
<protein>
    <submittedName>
        <fullName evidence="2">Uncharacterized protein</fullName>
    </submittedName>
</protein>
<organism evidence="2 3">
    <name type="scientific">Actinoplanes cyaneus</name>
    <dbReference type="NCBI Taxonomy" id="52696"/>
    <lineage>
        <taxon>Bacteria</taxon>
        <taxon>Bacillati</taxon>
        <taxon>Actinomycetota</taxon>
        <taxon>Actinomycetes</taxon>
        <taxon>Micromonosporales</taxon>
        <taxon>Micromonosporaceae</taxon>
        <taxon>Actinoplanes</taxon>
    </lineage>
</organism>
<evidence type="ECO:0000313" key="2">
    <source>
        <dbReference type="EMBL" id="GID69719.1"/>
    </source>
</evidence>
<evidence type="ECO:0000313" key="3">
    <source>
        <dbReference type="Proteomes" id="UP000619479"/>
    </source>
</evidence>
<sequence>MPSPTPARSAISRTGASTPETAKISFAASRNASRLRCASARTRRTGSAVLSPTLLPPPANRNKVPILPPA</sequence>
<comment type="caution">
    <text evidence="2">The sequence shown here is derived from an EMBL/GenBank/DDBJ whole genome shotgun (WGS) entry which is preliminary data.</text>
</comment>
<dbReference type="Proteomes" id="UP000619479">
    <property type="component" value="Unassembled WGS sequence"/>
</dbReference>
<name>A0A919IPG3_9ACTN</name>
<feature type="compositionally biased region" description="Polar residues" evidence="1">
    <location>
        <begin position="11"/>
        <end position="20"/>
    </location>
</feature>
<evidence type="ECO:0000256" key="1">
    <source>
        <dbReference type="SAM" id="MobiDB-lite"/>
    </source>
</evidence>
<dbReference type="AlphaFoldDB" id="A0A919IPG3"/>
<accession>A0A919IPG3</accession>
<proteinExistence type="predicted"/>
<gene>
    <name evidence="2" type="ORF">Acy02nite_76000</name>
</gene>
<reference evidence="2" key="1">
    <citation type="submission" date="2021-01" db="EMBL/GenBank/DDBJ databases">
        <title>Whole genome shotgun sequence of Actinoplanes cyaneus NBRC 14990.</title>
        <authorList>
            <person name="Komaki H."/>
            <person name="Tamura T."/>
        </authorList>
    </citation>
    <scope>NUCLEOTIDE SEQUENCE</scope>
    <source>
        <strain evidence="2">NBRC 14990</strain>
    </source>
</reference>
<dbReference type="EMBL" id="BOMH01000066">
    <property type="protein sequence ID" value="GID69719.1"/>
    <property type="molecule type" value="Genomic_DNA"/>
</dbReference>